<evidence type="ECO:0000313" key="2">
    <source>
        <dbReference type="EMBL" id="RRT79535.1"/>
    </source>
</evidence>
<sequence>MFPRGLEGSSGEGHGTASSGCSGTEGCPCEDDASCCTAGVLLWSRLLHQLRNMVDDCLDHPDQSLYLMGEHEKGIGRDNENAQG</sequence>
<dbReference type="EMBL" id="AMZH03001369">
    <property type="protein sequence ID" value="RRT79535.1"/>
    <property type="molecule type" value="Genomic_DNA"/>
</dbReference>
<name>A0A427ATL5_ENSVE</name>
<feature type="region of interest" description="Disordered" evidence="1">
    <location>
        <begin position="1"/>
        <end position="26"/>
    </location>
</feature>
<protein>
    <submittedName>
        <fullName evidence="2">Uncharacterized protein</fullName>
    </submittedName>
</protein>
<comment type="caution">
    <text evidence="2">The sequence shown here is derived from an EMBL/GenBank/DDBJ whole genome shotgun (WGS) entry which is preliminary data.</text>
</comment>
<dbReference type="Proteomes" id="UP000287651">
    <property type="component" value="Unassembled WGS sequence"/>
</dbReference>
<reference evidence="2 3" key="1">
    <citation type="journal article" date="2014" name="Agronomy (Basel)">
        <title>A Draft Genome Sequence for Ensete ventricosum, the Drought-Tolerant Tree Against Hunger.</title>
        <authorList>
            <person name="Harrison J."/>
            <person name="Moore K.A."/>
            <person name="Paszkiewicz K."/>
            <person name="Jones T."/>
            <person name="Grant M."/>
            <person name="Ambacheew D."/>
            <person name="Muzemil S."/>
            <person name="Studholme D.J."/>
        </authorList>
    </citation>
    <scope>NUCLEOTIDE SEQUENCE [LARGE SCALE GENOMIC DNA]</scope>
</reference>
<organism evidence="2 3">
    <name type="scientific">Ensete ventricosum</name>
    <name type="common">Abyssinian banana</name>
    <name type="synonym">Musa ensete</name>
    <dbReference type="NCBI Taxonomy" id="4639"/>
    <lineage>
        <taxon>Eukaryota</taxon>
        <taxon>Viridiplantae</taxon>
        <taxon>Streptophyta</taxon>
        <taxon>Embryophyta</taxon>
        <taxon>Tracheophyta</taxon>
        <taxon>Spermatophyta</taxon>
        <taxon>Magnoliopsida</taxon>
        <taxon>Liliopsida</taxon>
        <taxon>Zingiberales</taxon>
        <taxon>Musaceae</taxon>
        <taxon>Ensete</taxon>
    </lineage>
</organism>
<accession>A0A427ATL5</accession>
<evidence type="ECO:0000313" key="3">
    <source>
        <dbReference type="Proteomes" id="UP000287651"/>
    </source>
</evidence>
<dbReference type="AlphaFoldDB" id="A0A427ATL5"/>
<gene>
    <name evidence="2" type="ORF">B296_00025162</name>
</gene>
<proteinExistence type="predicted"/>
<evidence type="ECO:0000256" key="1">
    <source>
        <dbReference type="SAM" id="MobiDB-lite"/>
    </source>
</evidence>